<dbReference type="InterPro" id="IPR006311">
    <property type="entry name" value="TAT_signal"/>
</dbReference>
<evidence type="ECO:0008006" key="4">
    <source>
        <dbReference type="Google" id="ProtNLM"/>
    </source>
</evidence>
<keyword evidence="1" id="KW-1133">Transmembrane helix</keyword>
<feature type="transmembrane region" description="Helical" evidence="1">
    <location>
        <begin position="40"/>
        <end position="58"/>
    </location>
</feature>
<dbReference type="Proteomes" id="UP000000644">
    <property type="component" value="Chromosome"/>
</dbReference>
<feature type="transmembrane region" description="Helical" evidence="1">
    <location>
        <begin position="185"/>
        <end position="202"/>
    </location>
</feature>
<dbReference type="KEGG" id="pna:Pnap_3725"/>
<keyword evidence="3" id="KW-1185">Reference proteome</keyword>
<dbReference type="STRING" id="365044.Pnap_3725"/>
<dbReference type="Pfam" id="PF09997">
    <property type="entry name" value="DUF2238"/>
    <property type="match status" value="1"/>
</dbReference>
<protein>
    <recommendedName>
        <fullName evidence="4">Inner membrane protein YjdF</fullName>
    </recommendedName>
</protein>
<proteinExistence type="predicted"/>
<dbReference type="PIRSF" id="PIRSF020606">
    <property type="entry name" value="UCP020606"/>
    <property type="match status" value="1"/>
</dbReference>
<keyword evidence="1" id="KW-0472">Membrane</keyword>
<feature type="transmembrane region" description="Helical" evidence="1">
    <location>
        <begin position="65"/>
        <end position="89"/>
    </location>
</feature>
<dbReference type="RefSeq" id="WP_011803087.1">
    <property type="nucleotide sequence ID" value="NC_008781.1"/>
</dbReference>
<evidence type="ECO:0000256" key="1">
    <source>
        <dbReference type="SAM" id="Phobius"/>
    </source>
</evidence>
<evidence type="ECO:0000313" key="2">
    <source>
        <dbReference type="EMBL" id="ABM39021.1"/>
    </source>
</evidence>
<dbReference type="InterPro" id="IPR058534">
    <property type="entry name" value="YjdF"/>
</dbReference>
<dbReference type="EMBL" id="CP000529">
    <property type="protein sequence ID" value="ABM39021.1"/>
    <property type="molecule type" value="Genomic_DNA"/>
</dbReference>
<reference evidence="3" key="1">
    <citation type="journal article" date="2009" name="Environ. Microbiol.">
        <title>The genome of Polaromonas naphthalenivorans strain CJ2, isolated from coal tar-contaminated sediment, reveals physiological and metabolic versatility and evolution through extensive horizontal gene transfer.</title>
        <authorList>
            <person name="Yagi J.M."/>
            <person name="Sims D."/>
            <person name="Brettin T."/>
            <person name="Bruce D."/>
            <person name="Madsen E.L."/>
        </authorList>
    </citation>
    <scope>NUCLEOTIDE SEQUENCE [LARGE SCALE GENOMIC DNA]</scope>
    <source>
        <strain evidence="3">CJ2</strain>
    </source>
</reference>
<name>A1VTP3_POLNA</name>
<dbReference type="OrthoDB" id="9786473at2"/>
<feature type="transmembrane region" description="Helical" evidence="1">
    <location>
        <begin position="138"/>
        <end position="165"/>
    </location>
</feature>
<keyword evidence="1" id="KW-0812">Transmembrane</keyword>
<organism evidence="2 3">
    <name type="scientific">Polaromonas naphthalenivorans (strain CJ2)</name>
    <dbReference type="NCBI Taxonomy" id="365044"/>
    <lineage>
        <taxon>Bacteria</taxon>
        <taxon>Pseudomonadati</taxon>
        <taxon>Pseudomonadota</taxon>
        <taxon>Betaproteobacteria</taxon>
        <taxon>Burkholderiales</taxon>
        <taxon>Comamonadaceae</taxon>
        <taxon>Polaromonas</taxon>
    </lineage>
</organism>
<sequence length="212" mass="23261">MARPEPPRIESRRRLLAGLGLLVFTALVASGVSPYDRATWLLEVAPVLLAAPVLGATWRRYPLTTLLYALIALHMGVLILGGAYTYARVPLGFWLQEALHLGRNPYDKIGHFMQGLVPAMVTREVLLQRGYVSSRGMAAFLSVCVAMAISAVYELIEWGVALAAGSGATDFLGTQGDVWDTQSDMFWALLGAMVAVTLLRGWHDRQMKALRY</sequence>
<dbReference type="HOGENOM" id="CLU_087528_0_0_4"/>
<dbReference type="PROSITE" id="PS51318">
    <property type="entry name" value="TAT"/>
    <property type="match status" value="1"/>
</dbReference>
<evidence type="ECO:0000313" key="3">
    <source>
        <dbReference type="Proteomes" id="UP000000644"/>
    </source>
</evidence>
<feature type="transmembrane region" description="Helical" evidence="1">
    <location>
        <begin position="109"/>
        <end position="126"/>
    </location>
</feature>
<dbReference type="InterPro" id="IPR014509">
    <property type="entry name" value="YjdF-like"/>
</dbReference>
<gene>
    <name evidence="2" type="ordered locus">Pnap_3725</name>
</gene>
<accession>A1VTP3</accession>
<dbReference type="AlphaFoldDB" id="A1VTP3"/>
<dbReference type="eggNOG" id="COG3647">
    <property type="taxonomic scope" value="Bacteria"/>
</dbReference>